<dbReference type="Proteomes" id="UP000054324">
    <property type="component" value="Unassembled WGS sequence"/>
</dbReference>
<dbReference type="InterPro" id="IPR001878">
    <property type="entry name" value="Znf_CCHC"/>
</dbReference>
<dbReference type="KEGG" id="ovi:T265_03856"/>
<dbReference type="Pfam" id="PF05004">
    <property type="entry name" value="IFRD"/>
    <property type="match status" value="1"/>
</dbReference>
<evidence type="ECO:0000256" key="1">
    <source>
        <dbReference type="ARBA" id="ARBA00008828"/>
    </source>
</evidence>
<feature type="domain" description="CCHC-type" evidence="4">
    <location>
        <begin position="291"/>
        <end position="307"/>
    </location>
</feature>
<proteinExistence type="inferred from homology"/>
<dbReference type="InterPro" id="IPR016024">
    <property type="entry name" value="ARM-type_fold"/>
</dbReference>
<dbReference type="AlphaFoldDB" id="A0A075AHA8"/>
<keyword evidence="2" id="KW-0863">Zinc-finger</keyword>
<evidence type="ECO:0000259" key="4">
    <source>
        <dbReference type="PROSITE" id="PS50158"/>
    </source>
</evidence>
<dbReference type="InterPro" id="IPR007701">
    <property type="entry name" value="Interferon-rel_develop_reg_N"/>
</dbReference>
<dbReference type="STRING" id="6198.A0A075AHA8"/>
<dbReference type="CTD" id="20318043"/>
<keyword evidence="2" id="KW-0479">Metal-binding</keyword>
<feature type="region of interest" description="Disordered" evidence="3">
    <location>
        <begin position="235"/>
        <end position="264"/>
    </location>
</feature>
<dbReference type="OrthoDB" id="18978at2759"/>
<comment type="similarity">
    <text evidence="1">Belongs to the IFRD family.</text>
</comment>
<dbReference type="RefSeq" id="XP_009166701.1">
    <property type="nucleotide sequence ID" value="XM_009168437.1"/>
</dbReference>
<dbReference type="EMBL" id="KL596676">
    <property type="protein sequence ID" value="KER29559.1"/>
    <property type="molecule type" value="Genomic_DNA"/>
</dbReference>
<dbReference type="InterPro" id="IPR039777">
    <property type="entry name" value="IFRD"/>
</dbReference>
<evidence type="ECO:0000313" key="6">
    <source>
        <dbReference type="Proteomes" id="UP000054324"/>
    </source>
</evidence>
<protein>
    <recommendedName>
        <fullName evidence="4">CCHC-type domain-containing protein</fullName>
    </recommendedName>
</protein>
<organism evidence="5 6">
    <name type="scientific">Opisthorchis viverrini</name>
    <name type="common">Southeast Asian liver fluke</name>
    <dbReference type="NCBI Taxonomy" id="6198"/>
    <lineage>
        <taxon>Eukaryota</taxon>
        <taxon>Metazoa</taxon>
        <taxon>Spiralia</taxon>
        <taxon>Lophotrochozoa</taxon>
        <taxon>Platyhelminthes</taxon>
        <taxon>Trematoda</taxon>
        <taxon>Digenea</taxon>
        <taxon>Opisthorchiida</taxon>
        <taxon>Opisthorchiata</taxon>
        <taxon>Opisthorchiidae</taxon>
        <taxon>Opisthorchis</taxon>
    </lineage>
</organism>
<evidence type="ECO:0000313" key="5">
    <source>
        <dbReference type="EMBL" id="KER29559.1"/>
    </source>
</evidence>
<sequence>MLYNIRQFEYIRAGCHSAEFWISSLSGCTDIRTKLNYHILASRLEQFIMPAEMELLDVNSTARDVENYLERFDIWCLTKSDMDDKKLTAYFLHFVGKEAYTLIKNLVYPESPIDISYTALKNKVLQHFKPINFVAAERAKFNMLARSHSQSVRDFVLQLQTQAAKCDYGAQLEDQLRDRLIAGIQLPELQQKLLLCPDQKFQTIRKICEQYEDVKHVTKTEEAVLLNYSKRNNSRMRTNNKFKPRTDSRASNPSTRHFTDRNPNPMAQKFGKCESCGRNHSRYSCPHRRAKCFSCGKTGHIQLVCRRVDDEVDPLETASIVSIASDGSETFTHSSTDVEDIAAIQSVIERVNVASESLIEKRPEVRIKGLTYLLDAFRMHYLCLDESWNYSDTFFSGIENVLKKGKAQDQTLAAECLAVFAFQFDSQNIVECYARFLPVLDTALRDVTAPCAFRAACSVALAVFHFLTGHCEFVAPKDLMKSLESVFRGSCLKGDGKAPVLDPTVSAFHVSALRSWGLLYTLLTSYDAGPVGTALLPVVISLLQCANVDMRIMAGEIAALIYERIRAEVDERFKGPYYTDLVRLLNELATDGTKSRSKVDRKRQRQSFRELVDTVTHLGTAETTVNFGSEVLVLTSCTEHFYYDLLCCLLKGGMTRHLQENFQVRDLFDLGLPVVVSHSPLDRRALRDQRRLANLFACKLRTQKRGSHRDRRSNVVHQGDY</sequence>
<dbReference type="GO" id="GO:0008270">
    <property type="term" value="F:zinc ion binding"/>
    <property type="evidence" value="ECO:0007669"/>
    <property type="project" value="UniProtKB-KW"/>
</dbReference>
<evidence type="ECO:0000256" key="2">
    <source>
        <dbReference type="PROSITE-ProRule" id="PRU00047"/>
    </source>
</evidence>
<dbReference type="SUPFAM" id="SSF48371">
    <property type="entry name" value="ARM repeat"/>
    <property type="match status" value="1"/>
</dbReference>
<dbReference type="PANTHER" id="PTHR12354:SF1">
    <property type="entry name" value="INTERFERON-RELATED DEVELOPMENTAL REGULATOR 1"/>
    <property type="match status" value="1"/>
</dbReference>
<name>A0A075AHA8_OPIVI</name>
<gene>
    <name evidence="5" type="ORF">T265_03856</name>
</gene>
<dbReference type="GeneID" id="20318043"/>
<reference evidence="5 6" key="1">
    <citation type="submission" date="2013-11" db="EMBL/GenBank/DDBJ databases">
        <title>Opisthorchis viverrini - life in the bile duct.</title>
        <authorList>
            <person name="Young N.D."/>
            <person name="Nagarajan N."/>
            <person name="Lin S.J."/>
            <person name="Korhonen P.K."/>
            <person name="Jex A.R."/>
            <person name="Hall R.S."/>
            <person name="Safavi-Hemami H."/>
            <person name="Kaewkong W."/>
            <person name="Bertrand D."/>
            <person name="Gao S."/>
            <person name="Seet Q."/>
            <person name="Wongkham S."/>
            <person name="Teh B.T."/>
            <person name="Wongkham C."/>
            <person name="Intapan P.M."/>
            <person name="Maleewong W."/>
            <person name="Yang X."/>
            <person name="Hu M."/>
            <person name="Wang Z."/>
            <person name="Hofmann A."/>
            <person name="Sternberg P.W."/>
            <person name="Tan P."/>
            <person name="Wang J."/>
            <person name="Gasser R.B."/>
        </authorList>
    </citation>
    <scope>NUCLEOTIDE SEQUENCE [LARGE SCALE GENOMIC DNA]</scope>
</reference>
<keyword evidence="2" id="KW-0862">Zinc</keyword>
<evidence type="ECO:0000256" key="3">
    <source>
        <dbReference type="SAM" id="MobiDB-lite"/>
    </source>
</evidence>
<dbReference type="PROSITE" id="PS50158">
    <property type="entry name" value="ZF_CCHC"/>
    <property type="match status" value="1"/>
</dbReference>
<dbReference type="Pfam" id="PF04836">
    <property type="entry name" value="IFRD_C"/>
    <property type="match status" value="1"/>
</dbReference>
<dbReference type="InterPro" id="IPR006921">
    <property type="entry name" value="Interferon-rel_develop_reg_C"/>
</dbReference>
<dbReference type="PANTHER" id="PTHR12354">
    <property type="entry name" value="INTERFERON-RELATED DEVELOPMENTAL REGULATOR"/>
    <property type="match status" value="1"/>
</dbReference>
<keyword evidence="6" id="KW-1185">Reference proteome</keyword>
<dbReference type="GO" id="GO:0003676">
    <property type="term" value="F:nucleic acid binding"/>
    <property type="evidence" value="ECO:0007669"/>
    <property type="project" value="InterPro"/>
</dbReference>
<accession>A0A075AHA8</accession>